<proteinExistence type="predicted"/>
<dbReference type="EMBL" id="BEZZ01224244">
    <property type="protein sequence ID" value="GCC47807.1"/>
    <property type="molecule type" value="Genomic_DNA"/>
</dbReference>
<keyword evidence="3" id="KW-1185">Reference proteome</keyword>
<feature type="compositionally biased region" description="Basic and acidic residues" evidence="1">
    <location>
        <begin position="67"/>
        <end position="79"/>
    </location>
</feature>
<dbReference type="Proteomes" id="UP000287033">
    <property type="component" value="Unassembled WGS sequence"/>
</dbReference>
<feature type="compositionally biased region" description="Polar residues" evidence="1">
    <location>
        <begin position="48"/>
        <end position="61"/>
    </location>
</feature>
<evidence type="ECO:0000256" key="1">
    <source>
        <dbReference type="SAM" id="MobiDB-lite"/>
    </source>
</evidence>
<gene>
    <name evidence="2" type="ORF">chiPu_0031983</name>
</gene>
<dbReference type="AlphaFoldDB" id="A0A401TYT4"/>
<organism evidence="2 3">
    <name type="scientific">Chiloscyllium punctatum</name>
    <name type="common">Brownbanded bambooshark</name>
    <name type="synonym">Hemiscyllium punctatum</name>
    <dbReference type="NCBI Taxonomy" id="137246"/>
    <lineage>
        <taxon>Eukaryota</taxon>
        <taxon>Metazoa</taxon>
        <taxon>Chordata</taxon>
        <taxon>Craniata</taxon>
        <taxon>Vertebrata</taxon>
        <taxon>Chondrichthyes</taxon>
        <taxon>Elasmobranchii</taxon>
        <taxon>Galeomorphii</taxon>
        <taxon>Galeoidea</taxon>
        <taxon>Orectolobiformes</taxon>
        <taxon>Hemiscylliidae</taxon>
        <taxon>Chiloscyllium</taxon>
    </lineage>
</organism>
<reference evidence="2 3" key="1">
    <citation type="journal article" date="2018" name="Nat. Ecol. Evol.">
        <title>Shark genomes provide insights into elasmobranch evolution and the origin of vertebrates.</title>
        <authorList>
            <person name="Hara Y"/>
            <person name="Yamaguchi K"/>
            <person name="Onimaru K"/>
            <person name="Kadota M"/>
            <person name="Koyanagi M"/>
            <person name="Keeley SD"/>
            <person name="Tatsumi K"/>
            <person name="Tanaka K"/>
            <person name="Motone F"/>
            <person name="Kageyama Y"/>
            <person name="Nozu R"/>
            <person name="Adachi N"/>
            <person name="Nishimura O"/>
            <person name="Nakagawa R"/>
            <person name="Tanegashima C"/>
            <person name="Kiyatake I"/>
            <person name="Matsumoto R"/>
            <person name="Murakumo K"/>
            <person name="Nishida K"/>
            <person name="Terakita A"/>
            <person name="Kuratani S"/>
            <person name="Sato K"/>
            <person name="Hyodo S Kuraku.S."/>
        </authorList>
    </citation>
    <scope>NUCLEOTIDE SEQUENCE [LARGE SCALE GENOMIC DNA]</scope>
</reference>
<feature type="region of interest" description="Disordered" evidence="1">
    <location>
        <begin position="1"/>
        <end position="79"/>
    </location>
</feature>
<comment type="caution">
    <text evidence="2">The sequence shown here is derived from an EMBL/GenBank/DDBJ whole genome shotgun (WGS) entry which is preliminary data.</text>
</comment>
<sequence length="125" mass="13853">HRFGSVTDACTWRRVGERTSARRRERHSPEQTPARPSHRRGGLGVAATASSYSFPHSQRSLPASHRPPIDARRPDRERDRSFTLLAVRWGSLLHGAREPTGGNSSVFKPPPPARKCKEPANAQTG</sequence>
<evidence type="ECO:0000313" key="2">
    <source>
        <dbReference type="EMBL" id="GCC47807.1"/>
    </source>
</evidence>
<accession>A0A401TYT4</accession>
<evidence type="ECO:0000313" key="3">
    <source>
        <dbReference type="Proteomes" id="UP000287033"/>
    </source>
</evidence>
<name>A0A401TYT4_CHIPU</name>
<feature type="region of interest" description="Disordered" evidence="1">
    <location>
        <begin position="92"/>
        <end position="125"/>
    </location>
</feature>
<protein>
    <submittedName>
        <fullName evidence="2">Uncharacterized protein</fullName>
    </submittedName>
</protein>
<feature type="non-terminal residue" evidence="2">
    <location>
        <position position="1"/>
    </location>
</feature>